<dbReference type="SUPFAM" id="SSF63737">
    <property type="entry name" value="Leukotriene A4 hydrolase N-terminal domain"/>
    <property type="match status" value="1"/>
</dbReference>
<evidence type="ECO:0000256" key="6">
    <source>
        <dbReference type="ARBA" id="ARBA00022670"/>
    </source>
</evidence>
<dbReference type="EC" id="3.4.11.2" evidence="4"/>
<organism evidence="16 17">
    <name type="scientific">Ornithinimicrobium pekingense</name>
    <dbReference type="NCBI Taxonomy" id="384677"/>
    <lineage>
        <taxon>Bacteria</taxon>
        <taxon>Bacillati</taxon>
        <taxon>Actinomycetota</taxon>
        <taxon>Actinomycetes</taxon>
        <taxon>Micrococcales</taxon>
        <taxon>Ornithinimicrobiaceae</taxon>
        <taxon>Ornithinimicrobium</taxon>
    </lineage>
</organism>
<proteinExistence type="inferred from homology"/>
<dbReference type="InterPro" id="IPR050344">
    <property type="entry name" value="Peptidase_M1_aminopeptidases"/>
</dbReference>
<evidence type="ECO:0000256" key="2">
    <source>
        <dbReference type="ARBA" id="ARBA00001947"/>
    </source>
</evidence>
<comment type="cofactor">
    <cofactor evidence="2">
        <name>Zn(2+)</name>
        <dbReference type="ChEBI" id="CHEBI:29105"/>
    </cofactor>
</comment>
<dbReference type="Gene3D" id="1.10.390.10">
    <property type="entry name" value="Neutral Protease Domain 2"/>
    <property type="match status" value="1"/>
</dbReference>
<evidence type="ECO:0000256" key="7">
    <source>
        <dbReference type="ARBA" id="ARBA00022723"/>
    </source>
</evidence>
<dbReference type="Gene3D" id="2.60.40.1730">
    <property type="entry name" value="tricorn interacting facor f3 domain"/>
    <property type="match status" value="1"/>
</dbReference>
<feature type="signal peptide" evidence="13">
    <location>
        <begin position="1"/>
        <end position="28"/>
    </location>
</feature>
<comment type="catalytic activity">
    <reaction evidence="1">
        <text>Release of an N-terminal amino acid, Xaa-|-Yaa- from a peptide, amide or arylamide. Xaa is preferably Ala, but may be most amino acids including Pro (slow action). When a terminal hydrophobic residue is followed by a prolyl residue, the two may be released as an intact Xaa-Pro dipeptide.</text>
        <dbReference type="EC" id="3.4.11.2"/>
    </reaction>
</comment>
<evidence type="ECO:0000259" key="14">
    <source>
        <dbReference type="Pfam" id="PF01433"/>
    </source>
</evidence>
<reference evidence="17" key="1">
    <citation type="journal article" date="2019" name="Int. J. Syst. Evol. Microbiol.">
        <title>The Global Catalogue of Microorganisms (GCM) 10K type strain sequencing project: providing services to taxonomists for standard genome sequencing and annotation.</title>
        <authorList>
            <consortium name="The Broad Institute Genomics Platform"/>
            <consortium name="The Broad Institute Genome Sequencing Center for Infectious Disease"/>
            <person name="Wu L."/>
            <person name="Ma J."/>
        </authorList>
    </citation>
    <scope>NUCLEOTIDE SEQUENCE [LARGE SCALE GENOMIC DNA]</scope>
    <source>
        <strain evidence="17">CGMCC 1.5362</strain>
    </source>
</reference>
<feature type="domain" description="Peptidase M1 membrane alanine aminopeptidase" evidence="14">
    <location>
        <begin position="313"/>
        <end position="467"/>
    </location>
</feature>
<keyword evidence="6" id="KW-0645">Protease</keyword>
<evidence type="ECO:0000259" key="15">
    <source>
        <dbReference type="Pfam" id="PF17900"/>
    </source>
</evidence>
<dbReference type="InterPro" id="IPR027268">
    <property type="entry name" value="Peptidase_M4/M1_CTD_sf"/>
</dbReference>
<dbReference type="PANTHER" id="PTHR11533">
    <property type="entry name" value="PROTEASE M1 ZINC METALLOPROTEASE"/>
    <property type="match status" value="1"/>
</dbReference>
<evidence type="ECO:0000256" key="10">
    <source>
        <dbReference type="ARBA" id="ARBA00023049"/>
    </source>
</evidence>
<dbReference type="EMBL" id="BMLB01000003">
    <property type="protein sequence ID" value="GGK68134.1"/>
    <property type="molecule type" value="Genomic_DNA"/>
</dbReference>
<dbReference type="RefSeq" id="WP_022921572.1">
    <property type="nucleotide sequence ID" value="NZ_BMLB01000003.1"/>
</dbReference>
<evidence type="ECO:0000256" key="12">
    <source>
        <dbReference type="ARBA" id="ARBA00031533"/>
    </source>
</evidence>
<evidence type="ECO:0000256" key="11">
    <source>
        <dbReference type="ARBA" id="ARBA00029811"/>
    </source>
</evidence>
<name>A0ABQ2F7S5_9MICO</name>
<dbReference type="InterPro" id="IPR042097">
    <property type="entry name" value="Aminopeptidase_N-like_N_sf"/>
</dbReference>
<accession>A0ABQ2F7S5</accession>
<keyword evidence="10" id="KW-0482">Metalloprotease</keyword>
<dbReference type="InterPro" id="IPR045357">
    <property type="entry name" value="Aminopeptidase_N-like_N"/>
</dbReference>
<keyword evidence="9" id="KW-0862">Zinc</keyword>
<evidence type="ECO:0000313" key="16">
    <source>
        <dbReference type="EMBL" id="GGK68134.1"/>
    </source>
</evidence>
<feature type="chain" id="PRO_5047046766" description="Aminopeptidase N" evidence="13">
    <location>
        <begin position="29"/>
        <end position="477"/>
    </location>
</feature>
<comment type="similarity">
    <text evidence="3">Belongs to the peptidase M1 family.</text>
</comment>
<comment type="caution">
    <text evidence="16">The sequence shown here is derived from an EMBL/GenBank/DDBJ whole genome shotgun (WGS) entry which is preliminary data.</text>
</comment>
<evidence type="ECO:0000256" key="8">
    <source>
        <dbReference type="ARBA" id="ARBA00022801"/>
    </source>
</evidence>
<protein>
    <recommendedName>
        <fullName evidence="5">Aminopeptidase N</fullName>
        <ecNumber evidence="4">3.4.11.2</ecNumber>
    </recommendedName>
    <alternativeName>
        <fullName evidence="11">Alanine aminopeptidase</fullName>
    </alternativeName>
    <alternativeName>
        <fullName evidence="12">Lysyl aminopeptidase</fullName>
    </alternativeName>
</protein>
<dbReference type="Proteomes" id="UP000662111">
    <property type="component" value="Unassembled WGS sequence"/>
</dbReference>
<dbReference type="CDD" id="cd09603">
    <property type="entry name" value="M1_APN_like"/>
    <property type="match status" value="1"/>
</dbReference>
<dbReference type="PRINTS" id="PR00756">
    <property type="entry name" value="ALADIPTASE"/>
</dbReference>
<dbReference type="Pfam" id="PF01433">
    <property type="entry name" value="Peptidase_M1"/>
    <property type="match status" value="1"/>
</dbReference>
<evidence type="ECO:0000256" key="4">
    <source>
        <dbReference type="ARBA" id="ARBA00012564"/>
    </source>
</evidence>
<evidence type="ECO:0000256" key="9">
    <source>
        <dbReference type="ARBA" id="ARBA00022833"/>
    </source>
</evidence>
<sequence length="477" mass="51520">MHRPTRPQSLAAALAAGALLVSPLAATAAPGRPGEPRYVEGAPGAGDPYLPLAGNGGIDVQHYSLDLRYTPPEAAPAPLEGQLDGVATLTLAATQDLRSFNLDLRGLTATRVIVNGKSMRFAQEDGNELVVQPRPMLKAGTTAQVVVEYGGTTTRPTDLEGALYGWVTTRDGAMVVSQPDGAATWFPTSDHPTDKATYDFTVTVPEGLVAVANGLLTDRTTADGWTTWEWDAPDPMAAYLATASVGDYELRFSSTPSGVPIIDAVDPALPASRYVNLALTGEMMTFFENLFGPYPFVSYGAIVDDDSVGYALETQTRSFFSQRASEGTVAHELVHQWIGNDVAVNRWADIWHNEGWATYGAWLWTEHNGGRTAQAAFDQVMDAPAGSSFWQLAISDPGPLNLFHPAIYDRSAAMLFALREEIGDEAFLDLTRSVVSDRSGGKISTQEYETLAEQVSGQDLTSFFQVWLHEPEKPTDW</sequence>
<feature type="domain" description="Aminopeptidase N-like N-terminal" evidence="15">
    <location>
        <begin position="61"/>
        <end position="240"/>
    </location>
</feature>
<evidence type="ECO:0000313" key="17">
    <source>
        <dbReference type="Proteomes" id="UP000662111"/>
    </source>
</evidence>
<dbReference type="InterPro" id="IPR001930">
    <property type="entry name" value="Peptidase_M1"/>
</dbReference>
<gene>
    <name evidence="16" type="ORF">GCM10011509_15650</name>
</gene>
<keyword evidence="13" id="KW-0732">Signal</keyword>
<evidence type="ECO:0000256" key="5">
    <source>
        <dbReference type="ARBA" id="ARBA00015611"/>
    </source>
</evidence>
<keyword evidence="7" id="KW-0479">Metal-binding</keyword>
<evidence type="ECO:0000256" key="3">
    <source>
        <dbReference type="ARBA" id="ARBA00010136"/>
    </source>
</evidence>
<keyword evidence="17" id="KW-1185">Reference proteome</keyword>
<keyword evidence="8" id="KW-0378">Hydrolase</keyword>
<dbReference type="Pfam" id="PF17900">
    <property type="entry name" value="Peptidase_M1_N"/>
    <property type="match status" value="1"/>
</dbReference>
<evidence type="ECO:0000256" key="13">
    <source>
        <dbReference type="SAM" id="SignalP"/>
    </source>
</evidence>
<dbReference type="SUPFAM" id="SSF55486">
    <property type="entry name" value="Metalloproteases ('zincins'), catalytic domain"/>
    <property type="match status" value="1"/>
</dbReference>
<dbReference type="InterPro" id="IPR014782">
    <property type="entry name" value="Peptidase_M1_dom"/>
</dbReference>
<evidence type="ECO:0000256" key="1">
    <source>
        <dbReference type="ARBA" id="ARBA00000098"/>
    </source>
</evidence>